<dbReference type="Gene3D" id="3.40.960.10">
    <property type="entry name" value="VSR Endonuclease"/>
    <property type="match status" value="1"/>
</dbReference>
<dbReference type="Proteomes" id="UP000222892">
    <property type="component" value="Segment"/>
</dbReference>
<sequence length="302" mass="35864">MTSGIRRTSEMFLSEIYDKYGSEYTVLSEYKKAHEKVLVRHEKCGCEWEIEANSLLRKARCPMCNGGVSFSESEFKRRLFKKYGDGYILIDRYTNARKKVTFLCNKCRYCFNMTPDNILRGHGCPRCFRSRISERYSKSDKDFKNEVKNLVGNEYIFLDKYSTGRKKMRCKHVRCGNVYMVTPNNFLSGKRCPFCKSSRGEAEVRMYLLEKGVFFEEQVRFDDCRYKKPLPFDFYLPTMNTLIEFDGEQHFQPIEHWGGERSFLEIQKRDKIKTDFCLSNNIKLIRISYMDDVKEVLENQIE</sequence>
<evidence type="ECO:0008006" key="3">
    <source>
        <dbReference type="Google" id="ProtNLM"/>
    </source>
</evidence>
<reference evidence="1 2" key="1">
    <citation type="journal article" date="2017" name="Sci. Rep.">
        <title>Phage-host interactions in Streptococcus thermophilus: Genome analysis of phages isolated in Uruguay and ectopic spacer acquisition in CRISPR array.</title>
        <authorList>
            <person name="Achigar R."/>
            <person name="Magadan A.H."/>
            <person name="Tremblay D.M."/>
            <person name="Julia Pianzzola M."/>
            <person name="Moineau S."/>
        </authorList>
    </citation>
    <scope>NUCLEOTIDE SEQUENCE [LARGE SCALE GENOMIC DNA]</scope>
</reference>
<keyword evidence="2" id="KW-1185">Reference proteome</keyword>
<proteinExistence type="predicted"/>
<evidence type="ECO:0000313" key="2">
    <source>
        <dbReference type="Proteomes" id="UP000222892"/>
    </source>
</evidence>
<evidence type="ECO:0000313" key="1">
    <source>
        <dbReference type="EMBL" id="ALJ99584.1"/>
    </source>
</evidence>
<protein>
    <recommendedName>
        <fullName evidence="3">Homing endonuclease</fullName>
    </recommendedName>
</protein>
<organism evidence="1 2">
    <name type="scientific">Streptococcus phage 53</name>
    <dbReference type="NCBI Taxonomy" id="1718280"/>
    <lineage>
        <taxon>Viruses</taxon>
        <taxon>Duplodnaviria</taxon>
        <taxon>Heunggongvirae</taxon>
        <taxon>Uroviricota</taxon>
        <taxon>Caudoviricetes</taxon>
        <taxon>Aliceevansviridae</taxon>
        <taxon>Moineauvirus</taxon>
        <taxon>Moineauvirus mv53</taxon>
    </lineage>
</organism>
<name>A0A1S5PRT7_9CAUD</name>
<accession>A0A1S5PRT7</accession>
<gene>
    <name evidence="1" type="ORF">sp53_2</name>
</gene>
<dbReference type="EMBL" id="KT717084">
    <property type="protein sequence ID" value="ALJ99584.1"/>
    <property type="molecule type" value="Genomic_DNA"/>
</dbReference>